<dbReference type="OrthoDB" id="3253417at2"/>
<feature type="region of interest" description="Disordered" evidence="1">
    <location>
        <begin position="24"/>
        <end position="72"/>
    </location>
</feature>
<feature type="signal peptide" evidence="2">
    <location>
        <begin position="1"/>
        <end position="17"/>
    </location>
</feature>
<dbReference type="RefSeq" id="WP_060567622.1">
    <property type="nucleotide sequence ID" value="NZ_CP040006.1"/>
</dbReference>
<dbReference type="AlphaFoldDB" id="A0A0V8RQH9"/>
<name>A0A0V8RQH9_9ACTO</name>
<accession>A0A0V8RQH9</accession>
<reference evidence="3 4" key="1">
    <citation type="submission" date="2015-10" db="EMBL/GenBank/DDBJ databases">
        <title>Draft Genome of Actinomyces odontolyticus subsp. actinosynbacter strain XH001.</title>
        <authorList>
            <person name="Mclean J.S."/>
            <person name="He X."/>
        </authorList>
    </citation>
    <scope>NUCLEOTIDE SEQUENCE [LARGE SCALE GENOMIC DNA]</scope>
    <source>
        <strain evidence="3 4">XH001</strain>
    </source>
</reference>
<evidence type="ECO:0000313" key="4">
    <source>
        <dbReference type="Proteomes" id="UP000054686"/>
    </source>
</evidence>
<dbReference type="EMBL" id="LLVT01000004">
    <property type="protein sequence ID" value="KSW10299.1"/>
    <property type="molecule type" value="Genomic_DNA"/>
</dbReference>
<evidence type="ECO:0000313" key="3">
    <source>
        <dbReference type="EMBL" id="KSW10299.1"/>
    </source>
</evidence>
<evidence type="ECO:0000256" key="2">
    <source>
        <dbReference type="SAM" id="SignalP"/>
    </source>
</evidence>
<dbReference type="Proteomes" id="UP000054686">
    <property type="component" value="Unassembled WGS sequence"/>
</dbReference>
<protein>
    <recommendedName>
        <fullName evidence="5">DUF4232 domain-containing protein</fullName>
    </recommendedName>
</protein>
<keyword evidence="2" id="KW-0732">Signal</keyword>
<evidence type="ECO:0000256" key="1">
    <source>
        <dbReference type="SAM" id="MobiDB-lite"/>
    </source>
</evidence>
<gene>
    <name evidence="3" type="ORF">APY09_09880</name>
</gene>
<feature type="chain" id="PRO_5038464590" description="DUF4232 domain-containing protein" evidence="2">
    <location>
        <begin position="18"/>
        <end position="210"/>
    </location>
</feature>
<comment type="caution">
    <text evidence="3">The sequence shown here is derived from an EMBL/GenBank/DDBJ whole genome shotgun (WGS) entry which is preliminary data.</text>
</comment>
<proteinExistence type="predicted"/>
<feature type="compositionally biased region" description="Low complexity" evidence="1">
    <location>
        <begin position="26"/>
        <end position="47"/>
    </location>
</feature>
<organism evidence="3 4">
    <name type="scientific">Schaalia odontolytica</name>
    <dbReference type="NCBI Taxonomy" id="1660"/>
    <lineage>
        <taxon>Bacteria</taxon>
        <taxon>Bacillati</taxon>
        <taxon>Actinomycetota</taxon>
        <taxon>Actinomycetes</taxon>
        <taxon>Actinomycetales</taxon>
        <taxon>Actinomycetaceae</taxon>
        <taxon>Schaalia</taxon>
    </lineage>
</organism>
<dbReference type="PROSITE" id="PS51257">
    <property type="entry name" value="PROKAR_LIPOPROTEIN"/>
    <property type="match status" value="1"/>
</dbReference>
<sequence length="210" mass="21361">MINTRRILAVTSLSALALGIAACSPQGTQPQSGSTASSASPSASASQNDMPAQSGAGPQSGVPDEGNQAPEVNVADNDQRCDLTNLQPSIDSQQEAGGTTYVEIGFINEGPSCWIDGFPQIIFSGGGSVISTAVRDGEDPGNVYTIAQGGRLGVTLTAESTDGVEGCNPADSELVDIMPEAGTGATSLQLTLRVCQEMPSVSVSPFEPRS</sequence>
<evidence type="ECO:0008006" key="5">
    <source>
        <dbReference type="Google" id="ProtNLM"/>
    </source>
</evidence>